<proteinExistence type="predicted"/>
<organism evidence="3 4">
    <name type="scientific">Mesobaculum littorinae</name>
    <dbReference type="NCBI Taxonomy" id="2486419"/>
    <lineage>
        <taxon>Bacteria</taxon>
        <taxon>Pseudomonadati</taxon>
        <taxon>Pseudomonadota</taxon>
        <taxon>Alphaproteobacteria</taxon>
        <taxon>Rhodobacterales</taxon>
        <taxon>Roseobacteraceae</taxon>
        <taxon>Mesobaculum</taxon>
    </lineage>
</organism>
<evidence type="ECO:0000313" key="4">
    <source>
        <dbReference type="Proteomes" id="UP000285908"/>
    </source>
</evidence>
<dbReference type="Proteomes" id="UP000285908">
    <property type="component" value="Unassembled WGS sequence"/>
</dbReference>
<evidence type="ECO:0000256" key="1">
    <source>
        <dbReference type="ARBA" id="ARBA00023012"/>
    </source>
</evidence>
<accession>A0A438AII3</accession>
<dbReference type="OrthoDB" id="7889027at2"/>
<dbReference type="Gene3D" id="1.20.120.160">
    <property type="entry name" value="HPT domain"/>
    <property type="match status" value="1"/>
</dbReference>
<dbReference type="SUPFAM" id="SSF47226">
    <property type="entry name" value="Histidine-containing phosphotransfer domain, HPT domain"/>
    <property type="match status" value="1"/>
</dbReference>
<evidence type="ECO:0000259" key="2">
    <source>
        <dbReference type="Pfam" id="PF01627"/>
    </source>
</evidence>
<protein>
    <recommendedName>
        <fullName evidence="2">HPt domain-containing protein</fullName>
    </recommendedName>
</protein>
<sequence length="117" mass="13136">MHQDIVLERLRARFIDRIAKLKPDLGDSFEAARHGRDVTANLTTIMSESHRIAGLAGSFAFEDLGASASDAETAIRHVLRGNRDREALSQMMKSVRAMLDRMAECLRENEVRRLIAS</sequence>
<keyword evidence="4" id="KW-1185">Reference proteome</keyword>
<dbReference type="InterPro" id="IPR008207">
    <property type="entry name" value="Sig_transdc_His_kin_Hpt_dom"/>
</dbReference>
<dbReference type="GO" id="GO:0004672">
    <property type="term" value="F:protein kinase activity"/>
    <property type="evidence" value="ECO:0007669"/>
    <property type="project" value="UniProtKB-ARBA"/>
</dbReference>
<dbReference type="GO" id="GO:0000160">
    <property type="term" value="P:phosphorelay signal transduction system"/>
    <property type="evidence" value="ECO:0007669"/>
    <property type="project" value="UniProtKB-KW"/>
</dbReference>
<dbReference type="EMBL" id="RQXX01000002">
    <property type="protein sequence ID" value="RVV98563.1"/>
    <property type="molecule type" value="Genomic_DNA"/>
</dbReference>
<feature type="domain" description="HPt" evidence="2">
    <location>
        <begin position="10"/>
        <end position="103"/>
    </location>
</feature>
<dbReference type="AlphaFoldDB" id="A0A438AII3"/>
<reference evidence="3 4" key="1">
    <citation type="submission" date="2018-11" db="EMBL/GenBank/DDBJ databases">
        <title>Mesobaculum littorinae gen. nov., sp. nov., isolated from Littorina scabra that represents a novel genus of the order Rhodobacteraceae.</title>
        <authorList>
            <person name="Li F."/>
        </authorList>
    </citation>
    <scope>NUCLEOTIDE SEQUENCE [LARGE SCALE GENOMIC DNA]</scope>
    <source>
        <strain evidence="3 4">M0103</strain>
    </source>
</reference>
<evidence type="ECO:0000313" key="3">
    <source>
        <dbReference type="EMBL" id="RVV98563.1"/>
    </source>
</evidence>
<keyword evidence="1" id="KW-0902">Two-component regulatory system</keyword>
<gene>
    <name evidence="3" type="ORF">EKE94_06510</name>
</gene>
<dbReference type="Pfam" id="PF01627">
    <property type="entry name" value="Hpt"/>
    <property type="match status" value="1"/>
</dbReference>
<name>A0A438AII3_9RHOB</name>
<comment type="caution">
    <text evidence="3">The sequence shown here is derived from an EMBL/GenBank/DDBJ whole genome shotgun (WGS) entry which is preliminary data.</text>
</comment>
<dbReference type="InterPro" id="IPR036641">
    <property type="entry name" value="HPT_dom_sf"/>
</dbReference>
<dbReference type="RefSeq" id="WP_127905795.1">
    <property type="nucleotide sequence ID" value="NZ_RQXX01000002.1"/>
</dbReference>